<keyword evidence="2" id="KW-0489">Methyltransferase</keyword>
<keyword evidence="2" id="KW-0830">Ubiquinone</keyword>
<dbReference type="GO" id="GO:0032259">
    <property type="term" value="P:methylation"/>
    <property type="evidence" value="ECO:0007669"/>
    <property type="project" value="UniProtKB-KW"/>
</dbReference>
<dbReference type="InterPro" id="IPR029063">
    <property type="entry name" value="SAM-dependent_MTases_sf"/>
</dbReference>
<dbReference type="SUPFAM" id="SSF53335">
    <property type="entry name" value="S-adenosyl-L-methionine-dependent methyltransferases"/>
    <property type="match status" value="1"/>
</dbReference>
<dbReference type="InterPro" id="IPR025714">
    <property type="entry name" value="Methyltranfer_dom"/>
</dbReference>
<dbReference type="RefSeq" id="WP_114353596.1">
    <property type="nucleotide sequence ID" value="NZ_QPJJ01000011.1"/>
</dbReference>
<protein>
    <submittedName>
        <fullName evidence="2">Ubiquinone/menaquinone biosynthesis C-methylase UbiE</fullName>
    </submittedName>
</protein>
<accession>A0A368XBF1</accession>
<dbReference type="OrthoDB" id="9811589at2"/>
<sequence>MSYSKLAYVYDLLMEDAPYDEWESFLETILTQEKTSPKRVLDLGCGTGEMTLRLANKYPQVIGIDNSDDMLSYAQMRSNRDELQNVTFLNQDIRNLNGIENQDLVLSVFDVINYITSKNDLLDVFQGVFKSLNKNGLFIFDAHHIEHFNKNMVGQTFAEIYDDISYVWFCEAGEKAGEVMHDLTFFVQHGQMYERFDEQHFQRTFTVNEYRKILNEAGFKKIDVYGDFNPEVKNEASEQWDRTFFVCEKE</sequence>
<dbReference type="Pfam" id="PF13847">
    <property type="entry name" value="Methyltransf_31"/>
    <property type="match status" value="1"/>
</dbReference>
<dbReference type="CDD" id="cd02440">
    <property type="entry name" value="AdoMet_MTases"/>
    <property type="match status" value="1"/>
</dbReference>
<evidence type="ECO:0000313" key="2">
    <source>
        <dbReference type="EMBL" id="RCW65301.1"/>
    </source>
</evidence>
<dbReference type="PANTHER" id="PTHR43861">
    <property type="entry name" value="TRANS-ACONITATE 2-METHYLTRANSFERASE-RELATED"/>
    <property type="match status" value="1"/>
</dbReference>
<name>A0A368XBF1_9BACI</name>
<dbReference type="PANTHER" id="PTHR43861:SF1">
    <property type="entry name" value="TRANS-ACONITATE 2-METHYLTRANSFERASE"/>
    <property type="match status" value="1"/>
</dbReference>
<dbReference type="EMBL" id="QPJJ01000011">
    <property type="protein sequence ID" value="RCW65301.1"/>
    <property type="molecule type" value="Genomic_DNA"/>
</dbReference>
<dbReference type="GO" id="GO:0008168">
    <property type="term" value="F:methyltransferase activity"/>
    <property type="evidence" value="ECO:0007669"/>
    <property type="project" value="UniProtKB-KW"/>
</dbReference>
<gene>
    <name evidence="2" type="ORF">DFR57_11129</name>
</gene>
<evidence type="ECO:0000313" key="3">
    <source>
        <dbReference type="Proteomes" id="UP000252585"/>
    </source>
</evidence>
<proteinExistence type="predicted"/>
<dbReference type="Proteomes" id="UP000252585">
    <property type="component" value="Unassembled WGS sequence"/>
</dbReference>
<dbReference type="AlphaFoldDB" id="A0A368XBF1"/>
<keyword evidence="2" id="KW-0808">Transferase</keyword>
<comment type="caution">
    <text evidence="2">The sequence shown here is derived from an EMBL/GenBank/DDBJ whole genome shotgun (WGS) entry which is preliminary data.</text>
</comment>
<reference evidence="2 3" key="1">
    <citation type="submission" date="2018-07" db="EMBL/GenBank/DDBJ databases">
        <title>Genomic Encyclopedia of Type Strains, Phase IV (KMG-IV): sequencing the most valuable type-strain genomes for metagenomic binning, comparative biology and taxonomic classification.</title>
        <authorList>
            <person name="Goeker M."/>
        </authorList>
    </citation>
    <scope>NUCLEOTIDE SEQUENCE [LARGE SCALE GENOMIC DNA]</scope>
    <source>
        <strain evidence="2 3">DSM 27696</strain>
    </source>
</reference>
<feature type="domain" description="Methyltransferase" evidence="1">
    <location>
        <begin position="36"/>
        <end position="216"/>
    </location>
</feature>
<keyword evidence="3" id="KW-1185">Reference proteome</keyword>
<organism evidence="2 3">
    <name type="scientific">Saliterribacillus persicus</name>
    <dbReference type="NCBI Taxonomy" id="930114"/>
    <lineage>
        <taxon>Bacteria</taxon>
        <taxon>Bacillati</taxon>
        <taxon>Bacillota</taxon>
        <taxon>Bacilli</taxon>
        <taxon>Bacillales</taxon>
        <taxon>Bacillaceae</taxon>
        <taxon>Saliterribacillus</taxon>
    </lineage>
</organism>
<evidence type="ECO:0000259" key="1">
    <source>
        <dbReference type="Pfam" id="PF13847"/>
    </source>
</evidence>
<dbReference type="Gene3D" id="2.20.25.110">
    <property type="entry name" value="S-adenosyl-L-methionine-dependent methyltransferases"/>
    <property type="match status" value="1"/>
</dbReference>
<dbReference type="Gene3D" id="3.40.50.150">
    <property type="entry name" value="Vaccinia Virus protein VP39"/>
    <property type="match status" value="1"/>
</dbReference>